<dbReference type="InterPro" id="IPR036388">
    <property type="entry name" value="WH-like_DNA-bd_sf"/>
</dbReference>
<evidence type="ECO:0000313" key="7">
    <source>
        <dbReference type="Proteomes" id="UP000501727"/>
    </source>
</evidence>
<feature type="transmembrane region" description="Helical" evidence="4">
    <location>
        <begin position="149"/>
        <end position="169"/>
    </location>
</feature>
<feature type="transmembrane region" description="Helical" evidence="4">
    <location>
        <begin position="115"/>
        <end position="137"/>
    </location>
</feature>
<keyword evidence="7" id="KW-1185">Reference proteome</keyword>
<feature type="transmembrane region" description="Helical" evidence="4">
    <location>
        <begin position="175"/>
        <end position="192"/>
    </location>
</feature>
<feature type="transmembrane region" description="Helical" evidence="4">
    <location>
        <begin position="56"/>
        <end position="76"/>
    </location>
</feature>
<evidence type="ECO:0000256" key="1">
    <source>
        <dbReference type="ARBA" id="ARBA00023015"/>
    </source>
</evidence>
<evidence type="ECO:0000259" key="5">
    <source>
        <dbReference type="SMART" id="SM00421"/>
    </source>
</evidence>
<dbReference type="RefSeq" id="WP_114539561.1">
    <property type="nucleotide sequence ID" value="NZ_AP022829.1"/>
</dbReference>
<keyword evidence="1" id="KW-0805">Transcription regulation</keyword>
<feature type="transmembrane region" description="Helical" evidence="4">
    <location>
        <begin position="316"/>
        <end position="334"/>
    </location>
</feature>
<feature type="transmembrane region" description="Helical" evidence="4">
    <location>
        <begin position="278"/>
        <end position="304"/>
    </location>
</feature>
<dbReference type="InterPro" id="IPR000792">
    <property type="entry name" value="Tscrpt_reg_LuxR_C"/>
</dbReference>
<keyword evidence="4" id="KW-0472">Membrane</keyword>
<evidence type="ECO:0000256" key="3">
    <source>
        <dbReference type="ARBA" id="ARBA00023163"/>
    </source>
</evidence>
<protein>
    <recommendedName>
        <fullName evidence="5">HTH luxR-type domain-containing protein</fullName>
    </recommendedName>
</protein>
<sequence>MALEVVAMFARWWDNFQESCDIRLAVGCGCAVAWVLLVAISPVLSTASTFIGAGLSWRSGIVVGGVLAFGLAAIACRRPGKLCDVERRSPSVPPLAMSAVLSPIGAILHQSIAGGIFAVVAGLCVGCGLAGLILGWAAPFSAVRLRKRVVATVAAMFAGGALYLIVVLLPAPLSFAVALALAPTSLFLAMTIDRFPAPGDETDSFPTIGGTTETGAENGGGKAEADTIAAAEAETRPCSSAGHPDLTRLFGPELSLAIVVYGALFVLAGHVLPEVELAWMASVLPGIANVGALLVSETVLTLYLVKRIRIESPRTAYRPATALVAVGFLLLPFVGDAGAIPCMAVAFAGFGCFLVYLWIVMGNMAQRWSAAPIPTCAFGFMLLFSGIVLGELAAWTLYRVPLSFGYPAAVSIVSLFMLVVLAWSMADGSRYAHETAAMGGVPFSAPVSSSAGTDSASEGRGADAAARLYAAAETYGLSPREVEVTALLLRGRSIPYICDELFIAKSTAQTHVRHIYAKMNITGGRQELIDRIEGSD</sequence>
<dbReference type="SUPFAM" id="SSF46894">
    <property type="entry name" value="C-terminal effector domain of the bipartite response regulators"/>
    <property type="match status" value="1"/>
</dbReference>
<keyword evidence="2" id="KW-0238">DNA-binding</keyword>
<dbReference type="SMART" id="SM00421">
    <property type="entry name" value="HTH_LUXR"/>
    <property type="match status" value="1"/>
</dbReference>
<dbReference type="Proteomes" id="UP000501727">
    <property type="component" value="Chromosome"/>
</dbReference>
<dbReference type="EMBL" id="AP022829">
    <property type="protein sequence ID" value="BCA88067.1"/>
    <property type="molecule type" value="Genomic_DNA"/>
</dbReference>
<evidence type="ECO:0000256" key="4">
    <source>
        <dbReference type="SAM" id="Phobius"/>
    </source>
</evidence>
<gene>
    <name evidence="6" type="ORF">ADCFC_05650</name>
</gene>
<dbReference type="Gene3D" id="1.10.10.10">
    <property type="entry name" value="Winged helix-like DNA-binding domain superfamily/Winged helix DNA-binding domain"/>
    <property type="match status" value="1"/>
</dbReference>
<dbReference type="GO" id="GO:0003677">
    <property type="term" value="F:DNA binding"/>
    <property type="evidence" value="ECO:0007669"/>
    <property type="project" value="UniProtKB-KW"/>
</dbReference>
<name>A0A6F8SK41_9ACTN</name>
<keyword evidence="4" id="KW-0812">Transmembrane</keyword>
<feature type="transmembrane region" description="Helical" evidence="4">
    <location>
        <begin position="373"/>
        <end position="398"/>
    </location>
</feature>
<dbReference type="InterPro" id="IPR016032">
    <property type="entry name" value="Sig_transdc_resp-reg_C-effctor"/>
</dbReference>
<dbReference type="KEGG" id="ahat:ADCFC_06860"/>
<organism evidence="6 7">
    <name type="scientific">Adlercreutzia hattorii</name>
    <dbReference type="NCBI Taxonomy" id="2707299"/>
    <lineage>
        <taxon>Bacteria</taxon>
        <taxon>Bacillati</taxon>
        <taxon>Actinomycetota</taxon>
        <taxon>Coriobacteriia</taxon>
        <taxon>Eggerthellales</taxon>
        <taxon>Eggerthellaceae</taxon>
        <taxon>Adlercreutzia</taxon>
    </lineage>
</organism>
<feature type="transmembrane region" description="Helical" evidence="4">
    <location>
        <begin position="404"/>
        <end position="423"/>
    </location>
</feature>
<evidence type="ECO:0000313" key="6">
    <source>
        <dbReference type="EMBL" id="BCA88067.1"/>
    </source>
</evidence>
<feature type="transmembrane region" description="Helical" evidence="4">
    <location>
        <begin position="254"/>
        <end position="272"/>
    </location>
</feature>
<dbReference type="PRINTS" id="PR00038">
    <property type="entry name" value="HTHLUXR"/>
</dbReference>
<dbReference type="AlphaFoldDB" id="A0A6F8SK41"/>
<dbReference type="PANTHER" id="PTHR44688:SF16">
    <property type="entry name" value="DNA-BINDING TRANSCRIPTIONAL ACTIVATOR DEVR_DOSR"/>
    <property type="match status" value="1"/>
</dbReference>
<reference evidence="7" key="1">
    <citation type="journal article" date="2020" name="Microbiol. Resour. Announc.">
        <title>Complete Genome Sequence of Adlercreutzia sp. Strain 8CFCBH1, a Potent Producer of Equol, Isolated from Healthy Japanese Feces.</title>
        <authorList>
            <person name="Ogata Y."/>
            <person name="Sakamoto M."/>
            <person name="Ohkuma M."/>
            <person name="Hattori M."/>
            <person name="Suda W."/>
        </authorList>
    </citation>
    <scope>NUCLEOTIDE SEQUENCE [LARGE SCALE GENOMIC DNA]</scope>
    <source>
        <strain evidence="7">8CFCBH1</strain>
    </source>
</reference>
<keyword evidence="4" id="KW-1133">Transmembrane helix</keyword>
<feature type="transmembrane region" description="Helical" evidence="4">
    <location>
        <begin position="21"/>
        <end position="44"/>
    </location>
</feature>
<proteinExistence type="predicted"/>
<feature type="transmembrane region" description="Helical" evidence="4">
    <location>
        <begin position="92"/>
        <end position="109"/>
    </location>
</feature>
<keyword evidence="3" id="KW-0804">Transcription</keyword>
<dbReference type="Pfam" id="PF00196">
    <property type="entry name" value="GerE"/>
    <property type="match status" value="1"/>
</dbReference>
<dbReference type="GO" id="GO:0006355">
    <property type="term" value="P:regulation of DNA-templated transcription"/>
    <property type="evidence" value="ECO:0007669"/>
    <property type="project" value="InterPro"/>
</dbReference>
<feature type="domain" description="HTH luxR-type" evidence="5">
    <location>
        <begin position="474"/>
        <end position="532"/>
    </location>
</feature>
<feature type="transmembrane region" description="Helical" evidence="4">
    <location>
        <begin position="340"/>
        <end position="361"/>
    </location>
</feature>
<accession>A0A6F8SK41</accession>
<dbReference type="CDD" id="cd06170">
    <property type="entry name" value="LuxR_C_like"/>
    <property type="match status" value="1"/>
</dbReference>
<reference evidence="7" key="2">
    <citation type="submission" date="2020-03" db="EMBL/GenBank/DDBJ databases">
        <title>Complete Genome Sequence of Adlercreutzia sp. strain 8CFCBH1 Producing Equol, Isolated from Healthy Japanese Feces.</title>
        <authorList>
            <person name="Ogata Y."/>
            <person name="Sakamoto M."/>
            <person name="Ohkuma M."/>
            <person name="Hattori M."/>
            <person name="Suda W."/>
        </authorList>
    </citation>
    <scope>NUCLEOTIDE SEQUENCE [LARGE SCALE GENOMIC DNA]</scope>
    <source>
        <strain evidence="7">8CFCBH1</strain>
    </source>
</reference>
<evidence type="ECO:0000256" key="2">
    <source>
        <dbReference type="ARBA" id="ARBA00023125"/>
    </source>
</evidence>
<dbReference type="PANTHER" id="PTHR44688">
    <property type="entry name" value="DNA-BINDING TRANSCRIPTIONAL ACTIVATOR DEVR_DOSR"/>
    <property type="match status" value="1"/>
</dbReference>